<protein>
    <submittedName>
        <fullName evidence="2">Uncharacterized protein</fullName>
    </submittedName>
</protein>
<evidence type="ECO:0000313" key="3">
    <source>
        <dbReference type="Proteomes" id="UP000186917"/>
    </source>
</evidence>
<dbReference type="Proteomes" id="UP000186917">
    <property type="component" value="Unassembled WGS sequence"/>
</dbReference>
<dbReference type="OrthoDB" id="1494372at2"/>
<evidence type="ECO:0000256" key="1">
    <source>
        <dbReference type="SAM" id="Phobius"/>
    </source>
</evidence>
<dbReference type="EMBL" id="FTOR01000016">
    <property type="protein sequence ID" value="SIT34357.1"/>
    <property type="molecule type" value="Genomic_DNA"/>
</dbReference>
<name>A0A1N7RI82_9BACT</name>
<feature type="transmembrane region" description="Helical" evidence="1">
    <location>
        <begin position="138"/>
        <end position="161"/>
    </location>
</feature>
<keyword evidence="3" id="KW-1185">Reference proteome</keyword>
<gene>
    <name evidence="2" type="ORF">SAMN05421788_1168</name>
</gene>
<reference evidence="3" key="1">
    <citation type="submission" date="2017-01" db="EMBL/GenBank/DDBJ databases">
        <authorList>
            <person name="Varghese N."/>
            <person name="Submissions S."/>
        </authorList>
    </citation>
    <scope>NUCLEOTIDE SEQUENCE [LARGE SCALE GENOMIC DNA]</scope>
    <source>
        <strain evidence="3">DSM 21054</strain>
    </source>
</reference>
<feature type="transmembrane region" description="Helical" evidence="1">
    <location>
        <begin position="24"/>
        <end position="44"/>
    </location>
</feature>
<keyword evidence="1" id="KW-1133">Transmembrane helix</keyword>
<accession>A0A1N7RI82</accession>
<proteinExistence type="predicted"/>
<feature type="transmembrane region" description="Helical" evidence="1">
    <location>
        <begin position="56"/>
        <end position="80"/>
    </location>
</feature>
<organism evidence="2 3">
    <name type="scientific">Filimonas lacunae</name>
    <dbReference type="NCBI Taxonomy" id="477680"/>
    <lineage>
        <taxon>Bacteria</taxon>
        <taxon>Pseudomonadati</taxon>
        <taxon>Bacteroidota</taxon>
        <taxon>Chitinophagia</taxon>
        <taxon>Chitinophagales</taxon>
        <taxon>Chitinophagaceae</taxon>
        <taxon>Filimonas</taxon>
    </lineage>
</organism>
<evidence type="ECO:0000313" key="2">
    <source>
        <dbReference type="EMBL" id="SIT34357.1"/>
    </source>
</evidence>
<keyword evidence="1" id="KW-0812">Transmembrane</keyword>
<keyword evidence="1" id="KW-0472">Membrane</keyword>
<dbReference type="AlphaFoldDB" id="A0A1N7RI82"/>
<dbReference type="RefSeq" id="WP_076382684.1">
    <property type="nucleotide sequence ID" value="NZ_AP017422.1"/>
</dbReference>
<sequence length="164" mass="19345">MKDYDRRIKKYEMATQLLIYEGQMLWTILSAFLVTNTLLLGFVGQMVSNLKPLTFLSNWPCFIAGILGFLLMIPWTGTFLRNSDYYHFRMEQAKEAEPEEYQLLRNRGELFAEGNRVVVNNKGIRIGHFACILRNKRAVYFLLGIFYVLYMFIIVTFGPWWCNK</sequence>